<protein>
    <submittedName>
        <fullName evidence="2">LeuA_1 protein</fullName>
    </submittedName>
</protein>
<evidence type="ECO:0000256" key="1">
    <source>
        <dbReference type="SAM" id="MobiDB-lite"/>
    </source>
</evidence>
<dbReference type="AlphaFoldDB" id="A0A0C9Q7G7"/>
<feature type="region of interest" description="Disordered" evidence="1">
    <location>
        <begin position="132"/>
        <end position="155"/>
    </location>
</feature>
<feature type="region of interest" description="Disordered" evidence="1">
    <location>
        <begin position="160"/>
        <end position="179"/>
    </location>
</feature>
<accession>A0A0C9Q7G7</accession>
<name>A0A0C9Q7G7_9HYME</name>
<evidence type="ECO:0000313" key="2">
    <source>
        <dbReference type="EMBL" id="JAG79890.1"/>
    </source>
</evidence>
<feature type="compositionally biased region" description="Basic and acidic residues" evidence="1">
    <location>
        <begin position="187"/>
        <end position="198"/>
    </location>
</feature>
<feature type="compositionally biased region" description="Acidic residues" evidence="1">
    <location>
        <begin position="167"/>
        <end position="178"/>
    </location>
</feature>
<feature type="region of interest" description="Disordered" evidence="1">
    <location>
        <begin position="187"/>
        <end position="217"/>
    </location>
</feature>
<feature type="compositionally biased region" description="Low complexity" evidence="1">
    <location>
        <begin position="201"/>
        <end position="211"/>
    </location>
</feature>
<sequence>MADHVIESMKYLMTSCLTALAQMSMGQVLLRVLDRTLWIVEKSAQWSLPCHESPIEENGKSFHSMELVRPLPWVLFLPWLILLRLSRLTWNLGGVILGYPTIDPSDIVRYVQKTRRRLRTIKTNGIKTLRQKRIANNRPLSTTPDEKSATESTIVDQKRKYTQISSDDQESDESEEETLNSKIERLARENSFDDRDFQPGDSSETSESSQTDLEDEEKIISQHEVEGLLQENNALLDEYKLRSSNAILKTNSVKDTQTKADAN</sequence>
<dbReference type="EMBL" id="GBYB01010123">
    <property type="protein sequence ID" value="JAG79890.1"/>
    <property type="molecule type" value="Transcribed_RNA"/>
</dbReference>
<dbReference type="InterPro" id="IPR032150">
    <property type="entry name" value="DUF4820"/>
</dbReference>
<proteinExistence type="predicted"/>
<organism evidence="2">
    <name type="scientific">Fopius arisanus</name>
    <dbReference type="NCBI Taxonomy" id="64838"/>
    <lineage>
        <taxon>Eukaryota</taxon>
        <taxon>Metazoa</taxon>
        <taxon>Ecdysozoa</taxon>
        <taxon>Arthropoda</taxon>
        <taxon>Hexapoda</taxon>
        <taxon>Insecta</taxon>
        <taxon>Pterygota</taxon>
        <taxon>Neoptera</taxon>
        <taxon>Endopterygota</taxon>
        <taxon>Hymenoptera</taxon>
        <taxon>Apocrita</taxon>
        <taxon>Ichneumonoidea</taxon>
        <taxon>Braconidae</taxon>
        <taxon>Opiinae</taxon>
        <taxon>Fopius</taxon>
    </lineage>
</organism>
<dbReference type="Pfam" id="PF16091">
    <property type="entry name" value="DUF4820"/>
    <property type="match status" value="1"/>
</dbReference>
<gene>
    <name evidence="2" type="primary">leuA_1</name>
    <name evidence="2" type="ORF">g.68517</name>
</gene>
<reference evidence="2" key="1">
    <citation type="submission" date="2015-01" db="EMBL/GenBank/DDBJ databases">
        <title>Transcriptome Assembly of Fopius arisanus.</title>
        <authorList>
            <person name="Geib S."/>
        </authorList>
    </citation>
    <scope>NUCLEOTIDE SEQUENCE</scope>
</reference>